<sequence>MYFKLLKRAATVSCYSLGGLSLYYLVNIEKSKIVQNSWTSDFTPSLKWDSNWDHRACTALVKPLAENASAERQNEHNEKLDKHRAKAIRHIILIRHGQYNIHGITDKERVLTELGRAQAKLTGDRLKELEFPISDVVISTMTRAQETGKLILGQLTNRDSINVQNCGMLEEGAVYPPEPKIDYWNPDESEFFTDNARIEAAFRKYVHRAAPEQKEDSYTALVCHGNVIRYFVCRALQFPPEAWLRMSLHHASITWLVIHPSGRVVLRLLGDCGHMPKKNLSVQ</sequence>
<dbReference type="InterPro" id="IPR013078">
    <property type="entry name" value="His_Pase_superF_clade-1"/>
</dbReference>
<evidence type="ECO:0000313" key="14">
    <source>
        <dbReference type="Proteomes" id="UP001153620"/>
    </source>
</evidence>
<evidence type="ECO:0000256" key="7">
    <source>
        <dbReference type="ARBA" id="ARBA00038605"/>
    </source>
</evidence>
<evidence type="ECO:0000256" key="1">
    <source>
        <dbReference type="ARBA" id="ARBA00004294"/>
    </source>
</evidence>
<comment type="function">
    <text evidence="6">Displays phosphatase activity for serine/threonine residues, and dephosphorylates and activates Pk92B kinase. Has apparently no phosphoglycerate mutase activity.</text>
</comment>
<evidence type="ECO:0000313" key="13">
    <source>
        <dbReference type="EMBL" id="CAG9806202.1"/>
    </source>
</evidence>
<evidence type="ECO:0000256" key="11">
    <source>
        <dbReference type="ARBA" id="ARBA00047761"/>
    </source>
</evidence>
<keyword evidence="4" id="KW-0472">Membrane</keyword>
<proteinExistence type="inferred from homology"/>
<evidence type="ECO:0000256" key="5">
    <source>
        <dbReference type="ARBA" id="ARBA00022801"/>
    </source>
</evidence>
<dbReference type="AlphaFoldDB" id="A0A9N9RZV3"/>
<evidence type="ECO:0000256" key="8">
    <source>
        <dbReference type="ARBA" id="ARBA00039765"/>
    </source>
</evidence>
<dbReference type="GO" id="GO:0090141">
    <property type="term" value="P:positive regulation of mitochondrial fission"/>
    <property type="evidence" value="ECO:0007669"/>
    <property type="project" value="TreeGrafter"/>
</dbReference>
<dbReference type="EMBL" id="OU895878">
    <property type="protein sequence ID" value="CAG9806202.1"/>
    <property type="molecule type" value="Genomic_DNA"/>
</dbReference>
<dbReference type="Proteomes" id="UP001153620">
    <property type="component" value="Chromosome 2"/>
</dbReference>
<keyword evidence="4" id="KW-1000">Mitochondrion outer membrane</keyword>
<dbReference type="GO" id="GO:0005741">
    <property type="term" value="C:mitochondrial outer membrane"/>
    <property type="evidence" value="ECO:0007669"/>
    <property type="project" value="UniProtKB-SubCell"/>
</dbReference>
<reference evidence="13" key="2">
    <citation type="submission" date="2022-10" db="EMBL/GenBank/DDBJ databases">
        <authorList>
            <consortium name="ENA_rothamsted_submissions"/>
            <consortium name="culmorum"/>
            <person name="King R."/>
        </authorList>
    </citation>
    <scope>NUCLEOTIDE SEQUENCE</scope>
</reference>
<dbReference type="PANTHER" id="PTHR20935">
    <property type="entry name" value="PHOSPHOGLYCERATE MUTASE-RELATED"/>
    <property type="match status" value="1"/>
</dbReference>
<evidence type="ECO:0000256" key="10">
    <source>
        <dbReference type="ARBA" id="ARBA00042520"/>
    </source>
</evidence>
<dbReference type="SUPFAM" id="SSF53254">
    <property type="entry name" value="Phosphoglycerate mutase-like"/>
    <property type="match status" value="1"/>
</dbReference>
<comment type="catalytic activity">
    <reaction evidence="11">
        <text>O-phospho-L-seryl-[protein] + H2O = L-seryl-[protein] + phosphate</text>
        <dbReference type="Rhea" id="RHEA:20629"/>
        <dbReference type="Rhea" id="RHEA-COMP:9863"/>
        <dbReference type="Rhea" id="RHEA-COMP:11604"/>
        <dbReference type="ChEBI" id="CHEBI:15377"/>
        <dbReference type="ChEBI" id="CHEBI:29999"/>
        <dbReference type="ChEBI" id="CHEBI:43474"/>
        <dbReference type="ChEBI" id="CHEBI:83421"/>
        <dbReference type="EC" id="3.1.3.16"/>
    </reaction>
</comment>
<dbReference type="InterPro" id="IPR051021">
    <property type="entry name" value="Mito_Ser/Thr_phosphatase"/>
</dbReference>
<comment type="catalytic activity">
    <reaction evidence="12">
        <text>O-phospho-L-threonyl-[protein] + H2O = L-threonyl-[protein] + phosphate</text>
        <dbReference type="Rhea" id="RHEA:47004"/>
        <dbReference type="Rhea" id="RHEA-COMP:11060"/>
        <dbReference type="Rhea" id="RHEA-COMP:11605"/>
        <dbReference type="ChEBI" id="CHEBI:15377"/>
        <dbReference type="ChEBI" id="CHEBI:30013"/>
        <dbReference type="ChEBI" id="CHEBI:43474"/>
        <dbReference type="ChEBI" id="CHEBI:61977"/>
        <dbReference type="EC" id="3.1.3.16"/>
    </reaction>
</comment>
<dbReference type="PANTHER" id="PTHR20935:SF0">
    <property type="entry name" value="SERINE_THREONINE-PROTEIN PHOSPHATASE PGAM5, MITOCHONDRIAL"/>
    <property type="match status" value="1"/>
</dbReference>
<protein>
    <recommendedName>
        <fullName evidence="8">Serine/threonine-protein phosphatase PGAM5, mitochondrial</fullName>
        <ecNumber evidence="3">3.1.3.16</ecNumber>
    </recommendedName>
    <alternativeName>
        <fullName evidence="10">Phosphoglycerate mutase family member 5 homolog</fullName>
    </alternativeName>
    <alternativeName>
        <fullName evidence="9">Serine/threonine-protein phosphatase Pgam5, mitochondrial</fullName>
    </alternativeName>
</protein>
<dbReference type="CDD" id="cd07067">
    <property type="entry name" value="HP_PGM_like"/>
    <property type="match status" value="1"/>
</dbReference>
<evidence type="ECO:0000256" key="12">
    <source>
        <dbReference type="ARBA" id="ARBA00048336"/>
    </source>
</evidence>
<evidence type="ECO:0000256" key="9">
    <source>
        <dbReference type="ARBA" id="ARBA00040722"/>
    </source>
</evidence>
<dbReference type="SMART" id="SM00855">
    <property type="entry name" value="PGAM"/>
    <property type="match status" value="1"/>
</dbReference>
<keyword evidence="14" id="KW-1185">Reference proteome</keyword>
<organism evidence="13 14">
    <name type="scientific">Chironomus riparius</name>
    <dbReference type="NCBI Taxonomy" id="315576"/>
    <lineage>
        <taxon>Eukaryota</taxon>
        <taxon>Metazoa</taxon>
        <taxon>Ecdysozoa</taxon>
        <taxon>Arthropoda</taxon>
        <taxon>Hexapoda</taxon>
        <taxon>Insecta</taxon>
        <taxon>Pterygota</taxon>
        <taxon>Neoptera</taxon>
        <taxon>Endopterygota</taxon>
        <taxon>Diptera</taxon>
        <taxon>Nematocera</taxon>
        <taxon>Chironomoidea</taxon>
        <taxon>Chironomidae</taxon>
        <taxon>Chironominae</taxon>
        <taxon>Chironomus</taxon>
    </lineage>
</organism>
<dbReference type="Gene3D" id="3.40.50.1240">
    <property type="entry name" value="Phosphoglycerate mutase-like"/>
    <property type="match status" value="1"/>
</dbReference>
<comment type="similarity">
    <text evidence="2">Belongs to the phosphoglycerate mutase family. BPG-dependent PGAM subfamily.</text>
</comment>
<reference evidence="13" key="1">
    <citation type="submission" date="2022-01" db="EMBL/GenBank/DDBJ databases">
        <authorList>
            <person name="King R."/>
        </authorList>
    </citation>
    <scope>NUCLEOTIDE SEQUENCE</scope>
</reference>
<comment type="subcellular location">
    <subcellularLocation>
        <location evidence="1">Mitochondrion outer membrane</location>
    </subcellularLocation>
</comment>
<gene>
    <name evidence="13" type="ORF">CHIRRI_LOCUS9063</name>
</gene>
<keyword evidence="4" id="KW-0496">Mitochondrion</keyword>
<dbReference type="EC" id="3.1.3.16" evidence="3"/>
<comment type="subunit">
    <text evidence="7">Interacts with Pk92B/ASK1.</text>
</comment>
<dbReference type="InterPro" id="IPR029033">
    <property type="entry name" value="His_PPase_superfam"/>
</dbReference>
<evidence type="ECO:0000256" key="2">
    <source>
        <dbReference type="ARBA" id="ARBA00006717"/>
    </source>
</evidence>
<name>A0A9N9RZV3_9DIPT</name>
<accession>A0A9N9RZV3</accession>
<dbReference type="Pfam" id="PF00300">
    <property type="entry name" value="His_Phos_1"/>
    <property type="match status" value="1"/>
</dbReference>
<keyword evidence="5" id="KW-0378">Hydrolase</keyword>
<dbReference type="OrthoDB" id="2118094at2759"/>
<evidence type="ECO:0000256" key="6">
    <source>
        <dbReference type="ARBA" id="ARBA00037234"/>
    </source>
</evidence>
<dbReference type="GO" id="GO:0004722">
    <property type="term" value="F:protein serine/threonine phosphatase activity"/>
    <property type="evidence" value="ECO:0007669"/>
    <property type="project" value="UniProtKB-EC"/>
</dbReference>
<evidence type="ECO:0000256" key="3">
    <source>
        <dbReference type="ARBA" id="ARBA00013081"/>
    </source>
</evidence>
<evidence type="ECO:0000256" key="4">
    <source>
        <dbReference type="ARBA" id="ARBA00022787"/>
    </source>
</evidence>